<evidence type="ECO:0000313" key="3">
    <source>
        <dbReference type="EMBL" id="KAK6749421.1"/>
    </source>
</evidence>
<dbReference type="Pfam" id="PF24173">
    <property type="entry name" value="TPR_TTI1_N"/>
    <property type="match status" value="1"/>
</dbReference>
<evidence type="ECO:0000259" key="2">
    <source>
        <dbReference type="Pfam" id="PF24181"/>
    </source>
</evidence>
<name>A0ABR1DG13_NECAM</name>
<dbReference type="InterPro" id="IPR049362">
    <property type="entry name" value="TTI1_rpt"/>
</dbReference>
<sequence>MRMKRFDDVNGVTIPALYGKQLLCSMDDKDDKYWSNLAYQRKNINSVALRDEVVDVQSQKMSKFVLERIHPLLQQLVLYQKASRDVKEILTVVKEFIEGEWAVVDVQERAACEAAILIALRIGAESSISKGYWNRDRSRYAAVIHACLRRDNAKTSQYIQLNSIKFRHVHSLLSALLSNIEGDSIVVFSVLQAIFDLTQYILCSDALRKEFLLPQCVPLYGKLVSVSLEVLSNYSKDFRCRWVTLAILEVLVSSSKDSLSLCIVLPGLSSTLATTICESVNEHLDITTTSLKVISMAVRYSLADSAEDIANVEESKEIKPEILELLVRRNIEWKTMSAVNISKIIRMLCSTLAVHPDEHVRMTLLEVVDSIRTDCKKAFNGALDPFLLDLLLIVRGTTSFDSEVVLRLRAENVSAFSLHMHGKLRELAERIPLYVRKRTSNNDLMFHQLAGVLSCLELDVTRLAICRAPSLQTILCALASSLCVDVRRVLISRTQIRESSVEFLKSLPFSFDVKIGWILPVCKLLAIHGGVEVIDIAASEMVESSKSDRASLAILITLILAEMEPQDDSHILYLLTETCIDWIRDARPEEHTRDDIIEHKVPVPSGETILSISLVSLVAVTFTRINEEKKQLKLLTAFLYELLGLYAITNWIVHDAADCALNQIASTMSLSVSEFLYERGTYLVHKIALASRSRREHYHAPIVFSALLERVDDPRMYDHVRHIVEDLLLALDRFKQEYCILILRSMLAFVTAAGRWFPELEPPQEEDMSPAEEDQLTENQAMETKKAPPPLPIQSVECVLLRTKHLLSSSHFPIRILVMKILREGFWVLRNFDDQLLPMVHQNWEVLINRFRDKELEVRHEALKVVTQIVRLSKTFVYRKVRYQMWPILGKWMHDASIHTYSTTSVAYKYQLFVLQSVAEIFIGIEASSDDLNLVLEMLALYCNRTGTPQLKKEAESATKRLNVYLERRKRKKDLGEICL</sequence>
<evidence type="ECO:0008006" key="5">
    <source>
        <dbReference type="Google" id="ProtNLM"/>
    </source>
</evidence>
<proteinExistence type="predicted"/>
<organism evidence="3 4">
    <name type="scientific">Necator americanus</name>
    <name type="common">Human hookworm</name>
    <dbReference type="NCBI Taxonomy" id="51031"/>
    <lineage>
        <taxon>Eukaryota</taxon>
        <taxon>Metazoa</taxon>
        <taxon>Ecdysozoa</taxon>
        <taxon>Nematoda</taxon>
        <taxon>Chromadorea</taxon>
        <taxon>Rhabditida</taxon>
        <taxon>Rhabditina</taxon>
        <taxon>Rhabditomorpha</taxon>
        <taxon>Strongyloidea</taxon>
        <taxon>Ancylostomatidae</taxon>
        <taxon>Bunostominae</taxon>
        <taxon>Necator</taxon>
    </lineage>
</organism>
<dbReference type="InterPro" id="IPR057567">
    <property type="entry name" value="TPR_TTI1_C"/>
</dbReference>
<dbReference type="Proteomes" id="UP001303046">
    <property type="component" value="Unassembled WGS sequence"/>
</dbReference>
<dbReference type="InterPro" id="IPR016024">
    <property type="entry name" value="ARM-type_fold"/>
</dbReference>
<dbReference type="InterPro" id="IPR052587">
    <property type="entry name" value="TELO2-interacting_protein_1"/>
</dbReference>
<accession>A0ABR1DG13</accession>
<dbReference type="Pfam" id="PF24181">
    <property type="entry name" value="TPR_TTI1_C"/>
    <property type="match status" value="1"/>
</dbReference>
<evidence type="ECO:0000313" key="4">
    <source>
        <dbReference type="Proteomes" id="UP001303046"/>
    </source>
</evidence>
<dbReference type="SUPFAM" id="SSF48371">
    <property type="entry name" value="ARM repeat"/>
    <property type="match status" value="1"/>
</dbReference>
<feature type="domain" description="TTI1 N-terminal TPR" evidence="1">
    <location>
        <begin position="189"/>
        <end position="387"/>
    </location>
</feature>
<dbReference type="EMBL" id="JAVFWL010000004">
    <property type="protein sequence ID" value="KAK6749421.1"/>
    <property type="molecule type" value="Genomic_DNA"/>
</dbReference>
<comment type="caution">
    <text evidence="3">The sequence shown here is derived from an EMBL/GenBank/DDBJ whole genome shotgun (WGS) entry which is preliminary data.</text>
</comment>
<dbReference type="PANTHER" id="PTHR18460:SF3">
    <property type="entry name" value="TELO2-INTERACTING PROTEIN 1 HOMOLOG"/>
    <property type="match status" value="1"/>
</dbReference>
<protein>
    <recommendedName>
        <fullName evidence="5">HEAT repeat protein</fullName>
    </recommendedName>
</protein>
<dbReference type="Pfam" id="PF21547">
    <property type="entry name" value="TTI1"/>
    <property type="match status" value="1"/>
</dbReference>
<keyword evidence="4" id="KW-1185">Reference proteome</keyword>
<dbReference type="PANTHER" id="PTHR18460">
    <property type="entry name" value="TEL2 INTERACTING PROTEIN 1 TTI1 FAMILY MEMBER"/>
    <property type="match status" value="1"/>
</dbReference>
<dbReference type="InterPro" id="IPR057566">
    <property type="entry name" value="TPR_TTI1_N"/>
</dbReference>
<feature type="domain" description="TTI1 C-terminal TPR" evidence="2">
    <location>
        <begin position="763"/>
        <end position="962"/>
    </location>
</feature>
<evidence type="ECO:0000259" key="1">
    <source>
        <dbReference type="Pfam" id="PF24173"/>
    </source>
</evidence>
<gene>
    <name evidence="3" type="primary">Necator_chrIV.g15104</name>
    <name evidence="3" type="ORF">RB195_001809</name>
</gene>
<reference evidence="3 4" key="1">
    <citation type="submission" date="2023-08" db="EMBL/GenBank/DDBJ databases">
        <title>A Necator americanus chromosomal reference genome.</title>
        <authorList>
            <person name="Ilik V."/>
            <person name="Petrzelkova K.J."/>
            <person name="Pardy F."/>
            <person name="Fuh T."/>
            <person name="Niatou-Singa F.S."/>
            <person name="Gouil Q."/>
            <person name="Baker L."/>
            <person name="Ritchie M.E."/>
            <person name="Jex A.R."/>
            <person name="Gazzola D."/>
            <person name="Li H."/>
            <person name="Toshio Fujiwara R."/>
            <person name="Zhan B."/>
            <person name="Aroian R.V."/>
            <person name="Pafco B."/>
            <person name="Schwarz E.M."/>
        </authorList>
    </citation>
    <scope>NUCLEOTIDE SEQUENCE [LARGE SCALE GENOMIC DNA]</scope>
    <source>
        <strain evidence="3 4">Aroian</strain>
        <tissue evidence="3">Whole animal</tissue>
    </source>
</reference>